<dbReference type="PRINTS" id="PR00205">
    <property type="entry name" value="CADHERIN"/>
</dbReference>
<gene>
    <name evidence="11" type="ORF">niasHT_007384</name>
</gene>
<name>A0ABD2LLN5_9BILA</name>
<keyword evidence="4 8" id="KW-0106">Calcium</keyword>
<dbReference type="GO" id="GO:0007155">
    <property type="term" value="P:cell adhesion"/>
    <property type="evidence" value="ECO:0007669"/>
    <property type="project" value="UniProtKB-KW"/>
</dbReference>
<dbReference type="PANTHER" id="PTHR24025:SF23">
    <property type="entry name" value="NEURAL-CADHERIN"/>
    <property type="match status" value="1"/>
</dbReference>
<feature type="region of interest" description="Disordered" evidence="9">
    <location>
        <begin position="158"/>
        <end position="195"/>
    </location>
</feature>
<dbReference type="GO" id="GO:0005509">
    <property type="term" value="F:calcium ion binding"/>
    <property type="evidence" value="ECO:0007669"/>
    <property type="project" value="UniProtKB-UniRule"/>
</dbReference>
<evidence type="ECO:0000256" key="7">
    <source>
        <dbReference type="ARBA" id="ARBA00023136"/>
    </source>
</evidence>
<dbReference type="AlphaFoldDB" id="A0ABD2LLN5"/>
<evidence type="ECO:0000256" key="2">
    <source>
        <dbReference type="ARBA" id="ARBA00022692"/>
    </source>
</evidence>
<evidence type="ECO:0000256" key="8">
    <source>
        <dbReference type="PROSITE-ProRule" id="PRU00043"/>
    </source>
</evidence>
<dbReference type="InterPro" id="IPR050971">
    <property type="entry name" value="Cadherin-domain_protein"/>
</dbReference>
<feature type="region of interest" description="Disordered" evidence="9">
    <location>
        <begin position="867"/>
        <end position="910"/>
    </location>
</feature>
<evidence type="ECO:0000256" key="3">
    <source>
        <dbReference type="ARBA" id="ARBA00022737"/>
    </source>
</evidence>
<keyword evidence="2" id="KW-0812">Transmembrane</keyword>
<dbReference type="SUPFAM" id="SSF49313">
    <property type="entry name" value="Cadherin-like"/>
    <property type="match status" value="3"/>
</dbReference>
<feature type="domain" description="Cadherin" evidence="10">
    <location>
        <begin position="383"/>
        <end position="480"/>
    </location>
</feature>
<dbReference type="Proteomes" id="UP001620626">
    <property type="component" value="Unassembled WGS sequence"/>
</dbReference>
<evidence type="ECO:0000256" key="9">
    <source>
        <dbReference type="SAM" id="MobiDB-lite"/>
    </source>
</evidence>
<evidence type="ECO:0000256" key="4">
    <source>
        <dbReference type="ARBA" id="ARBA00022837"/>
    </source>
</evidence>
<evidence type="ECO:0000313" key="11">
    <source>
        <dbReference type="EMBL" id="KAL3116084.1"/>
    </source>
</evidence>
<keyword evidence="5" id="KW-0130">Cell adhesion</keyword>
<feature type="region of interest" description="Disordered" evidence="9">
    <location>
        <begin position="41"/>
        <end position="66"/>
    </location>
</feature>
<proteinExistence type="predicted"/>
<dbReference type="InterPro" id="IPR002126">
    <property type="entry name" value="Cadherin-like_dom"/>
</dbReference>
<dbReference type="EMBL" id="JBICBT010000362">
    <property type="protein sequence ID" value="KAL3116084.1"/>
    <property type="molecule type" value="Genomic_DNA"/>
</dbReference>
<feature type="domain" description="Cadherin" evidence="10">
    <location>
        <begin position="586"/>
        <end position="706"/>
    </location>
</feature>
<evidence type="ECO:0000256" key="6">
    <source>
        <dbReference type="ARBA" id="ARBA00022989"/>
    </source>
</evidence>
<evidence type="ECO:0000256" key="5">
    <source>
        <dbReference type="ARBA" id="ARBA00022889"/>
    </source>
</evidence>
<dbReference type="InterPro" id="IPR015919">
    <property type="entry name" value="Cadherin-like_sf"/>
</dbReference>
<dbReference type="CDD" id="cd11304">
    <property type="entry name" value="Cadherin_repeat"/>
    <property type="match status" value="4"/>
</dbReference>
<dbReference type="SMART" id="SM00112">
    <property type="entry name" value="CA"/>
    <property type="match status" value="2"/>
</dbReference>
<dbReference type="PANTHER" id="PTHR24025">
    <property type="entry name" value="DESMOGLEIN FAMILY MEMBER"/>
    <property type="match status" value="1"/>
</dbReference>
<evidence type="ECO:0000259" key="10">
    <source>
        <dbReference type="PROSITE" id="PS50268"/>
    </source>
</evidence>
<dbReference type="GO" id="GO:0016020">
    <property type="term" value="C:membrane"/>
    <property type="evidence" value="ECO:0007669"/>
    <property type="project" value="UniProtKB-SubCell"/>
</dbReference>
<keyword evidence="6" id="KW-1133">Transmembrane helix</keyword>
<keyword evidence="12" id="KW-1185">Reference proteome</keyword>
<evidence type="ECO:0000313" key="12">
    <source>
        <dbReference type="Proteomes" id="UP001620626"/>
    </source>
</evidence>
<keyword evidence="3" id="KW-0677">Repeat</keyword>
<feature type="domain" description="Cadherin" evidence="10">
    <location>
        <begin position="481"/>
        <end position="585"/>
    </location>
</feature>
<feature type="compositionally biased region" description="Basic and acidic residues" evidence="9">
    <location>
        <begin position="867"/>
        <end position="878"/>
    </location>
</feature>
<sequence length="936" mass="102849">MEIKRDDQEKFRRCRLFASPISSLPSRANEFDRPFFLLTPSSASSSTSSSSSASSSSAAFSSSSLPPSVRLRLVPPFADHLLHVQMSILPLIPSNFPSSSSSSIAIPRRFPLGLPFLQIQLHFHPQLVAIVVSNAPHFSPRFQLQLISPADDYASSSSASSSTSSSASSSVSSSSSSASSASSFTSSSSSSTSSSSSSSDFVLPFLHLCPLSGLLSLQTHSVASDYAIEVIVEDEWTGAKGSKRLELHFLDDSEQSDRMMNFIRQNLSMNFNNYSSNSFSVPAFLFWVAENAAIGTIVGQFDQKLVNEQTKLIRADGMPFALNIKNGTLTVIGPIDAEKASLFSFHLKSDFDDAIELLRIDVHVRDENEHLPTVEGAGDALLVAENIPIGGRILRIDMRDEDRTSELVAFVDQFLTDEHNAFFVDEKGWLKVGAKLDRERREEYQVIIRLMDAKPPKKVLFSSLILNVSVTDVNDCAPQFPAPFLDFFVDENSPPGTVFSTILATDQDKGENGTVRYRMVGDCPDQLALDPLFGYLTVIGAIDRELLTGPMEFVVEAFDLGVLQQRSAVKVRVHVVDQDDNRPEPEQQHVEMALIEGTPAGDALIRLSYKDTDEGSNAVALFAIVKGTKSNGRNGAEKELIDDQFHIGAFSGVLSVAMPLDESIQANDTIHLNISMTAFTGRWPPSFISVSLLVVRRTASSPPPSLLFQHVRLFLHPLITFPFVFHRIAPPQPNCSFVLLNQSRLFSLHTVSGLGFVRLLRLPPSDRLPSSTSSSASDSDRSFALSVLVSSPSLSSASVLLTLVVHFSSPFSSASLLLSPPVQFVRIDENKSLFWELKVNADQTEEGQIGDGGGRIIRYKMMEEYCEEEGKTEEKEGNREEEDERAADDEETANGTTQKQHKRQFEIDPIDGIVRSRTELSAKRSVEWQKQSKSIG</sequence>
<accession>A0ABD2LLN5</accession>
<keyword evidence="7" id="KW-0472">Membrane</keyword>
<dbReference type="PROSITE" id="PS50268">
    <property type="entry name" value="CADHERIN_2"/>
    <property type="match status" value="3"/>
</dbReference>
<feature type="compositionally biased region" description="Acidic residues" evidence="9">
    <location>
        <begin position="879"/>
        <end position="892"/>
    </location>
</feature>
<dbReference type="Gene3D" id="2.60.40.60">
    <property type="entry name" value="Cadherins"/>
    <property type="match status" value="4"/>
</dbReference>
<evidence type="ECO:0000256" key="1">
    <source>
        <dbReference type="ARBA" id="ARBA00004370"/>
    </source>
</evidence>
<reference evidence="11 12" key="1">
    <citation type="submission" date="2024-10" db="EMBL/GenBank/DDBJ databases">
        <authorList>
            <person name="Kim D."/>
        </authorList>
    </citation>
    <scope>NUCLEOTIDE SEQUENCE [LARGE SCALE GENOMIC DNA]</scope>
    <source>
        <strain evidence="11">BH-2024</strain>
    </source>
</reference>
<organism evidence="11 12">
    <name type="scientific">Heterodera trifolii</name>
    <dbReference type="NCBI Taxonomy" id="157864"/>
    <lineage>
        <taxon>Eukaryota</taxon>
        <taxon>Metazoa</taxon>
        <taxon>Ecdysozoa</taxon>
        <taxon>Nematoda</taxon>
        <taxon>Chromadorea</taxon>
        <taxon>Rhabditida</taxon>
        <taxon>Tylenchina</taxon>
        <taxon>Tylenchomorpha</taxon>
        <taxon>Tylenchoidea</taxon>
        <taxon>Heteroderidae</taxon>
        <taxon>Heteroderinae</taxon>
        <taxon>Heterodera</taxon>
    </lineage>
</organism>
<comment type="caution">
    <text evidence="11">The sequence shown here is derived from an EMBL/GenBank/DDBJ whole genome shotgun (WGS) entry which is preliminary data.</text>
</comment>
<comment type="subcellular location">
    <subcellularLocation>
        <location evidence="1">Membrane</location>
    </subcellularLocation>
</comment>
<dbReference type="Pfam" id="PF00028">
    <property type="entry name" value="Cadherin"/>
    <property type="match status" value="2"/>
</dbReference>
<protein>
    <recommendedName>
        <fullName evidence="10">Cadherin domain-containing protein</fullName>
    </recommendedName>
</protein>